<dbReference type="AlphaFoldDB" id="A0A6C0HPX7"/>
<keyword evidence="1" id="KW-0472">Membrane</keyword>
<evidence type="ECO:0000313" key="2">
    <source>
        <dbReference type="EMBL" id="QHT82165.1"/>
    </source>
</evidence>
<accession>A0A6C0HPX7</accession>
<feature type="transmembrane region" description="Helical" evidence="1">
    <location>
        <begin position="6"/>
        <end position="26"/>
    </location>
</feature>
<name>A0A6C0HPX7_9ZZZZ</name>
<feature type="transmembrane region" description="Helical" evidence="1">
    <location>
        <begin position="51"/>
        <end position="74"/>
    </location>
</feature>
<dbReference type="EMBL" id="MN739997">
    <property type="protein sequence ID" value="QHT82165.1"/>
    <property type="molecule type" value="Genomic_DNA"/>
</dbReference>
<sequence>MFEPTIRRNIVIISIIIYLLIYYLCIKTKPGFLYTRDGNLRMFGLGYKNKTVMPGWVLATFVSILVYFSLMYYVRVEDFTL</sequence>
<keyword evidence="1" id="KW-0812">Transmembrane</keyword>
<reference evidence="2" key="1">
    <citation type="journal article" date="2020" name="Nature">
        <title>Giant virus diversity and host interactions through global metagenomics.</title>
        <authorList>
            <person name="Schulz F."/>
            <person name="Roux S."/>
            <person name="Paez-Espino D."/>
            <person name="Jungbluth S."/>
            <person name="Walsh D.A."/>
            <person name="Denef V.J."/>
            <person name="McMahon K.D."/>
            <person name="Konstantinidis K.T."/>
            <person name="Eloe-Fadrosh E.A."/>
            <person name="Kyrpides N.C."/>
            <person name="Woyke T."/>
        </authorList>
    </citation>
    <scope>NUCLEOTIDE SEQUENCE</scope>
    <source>
        <strain evidence="2">GVMAG-M-3300023184-161</strain>
    </source>
</reference>
<keyword evidence="1" id="KW-1133">Transmembrane helix</keyword>
<evidence type="ECO:0000256" key="1">
    <source>
        <dbReference type="SAM" id="Phobius"/>
    </source>
</evidence>
<organism evidence="2">
    <name type="scientific">viral metagenome</name>
    <dbReference type="NCBI Taxonomy" id="1070528"/>
    <lineage>
        <taxon>unclassified sequences</taxon>
        <taxon>metagenomes</taxon>
        <taxon>organismal metagenomes</taxon>
    </lineage>
</organism>
<protein>
    <submittedName>
        <fullName evidence="2">Uncharacterized protein</fullName>
    </submittedName>
</protein>
<proteinExistence type="predicted"/>